<keyword evidence="3" id="KW-1185">Reference proteome</keyword>
<dbReference type="Proteomes" id="UP000184139">
    <property type="component" value="Unassembled WGS sequence"/>
</dbReference>
<dbReference type="STRING" id="1121409.SAMN02745124_01262"/>
<dbReference type="AlphaFoldDB" id="A0A1M5UMT4"/>
<organism evidence="2 3">
    <name type="scientific">Desulfofustis glycolicus DSM 9705</name>
    <dbReference type="NCBI Taxonomy" id="1121409"/>
    <lineage>
        <taxon>Bacteria</taxon>
        <taxon>Pseudomonadati</taxon>
        <taxon>Thermodesulfobacteriota</taxon>
        <taxon>Desulfobulbia</taxon>
        <taxon>Desulfobulbales</taxon>
        <taxon>Desulfocapsaceae</taxon>
        <taxon>Desulfofustis</taxon>
    </lineage>
</organism>
<evidence type="ECO:0000313" key="2">
    <source>
        <dbReference type="EMBL" id="SHH64304.1"/>
    </source>
</evidence>
<dbReference type="PIRSF" id="PIRSF030962">
    <property type="entry name" value="Dehydrase_ECs4332_prd"/>
    <property type="match status" value="1"/>
</dbReference>
<reference evidence="2 3" key="1">
    <citation type="submission" date="2016-11" db="EMBL/GenBank/DDBJ databases">
        <authorList>
            <person name="Jaros S."/>
            <person name="Januszkiewicz K."/>
            <person name="Wedrychowicz H."/>
        </authorList>
    </citation>
    <scope>NUCLEOTIDE SEQUENCE [LARGE SCALE GENOMIC DNA]</scope>
    <source>
        <strain evidence="2 3">DSM 9705</strain>
    </source>
</reference>
<accession>A0A1M5UMT4</accession>
<dbReference type="InterPro" id="IPR016962">
    <property type="entry name" value="Dehydrase_ECs4332_prd"/>
</dbReference>
<proteinExistence type="predicted"/>
<dbReference type="SUPFAM" id="SSF54637">
    <property type="entry name" value="Thioesterase/thiol ester dehydrase-isomerase"/>
    <property type="match status" value="1"/>
</dbReference>
<gene>
    <name evidence="2" type="ORF">SAMN02745124_01262</name>
</gene>
<evidence type="ECO:0000259" key="1">
    <source>
        <dbReference type="Pfam" id="PF22818"/>
    </source>
</evidence>
<sequence length="120" mass="13051">MWYSLVSLQQTGKDRLCATVTTDADAPWYDGHFPGEPVLPGVAQLELVADLTSTLAGEPVFVNSLSRVKFRKLIAPGESLEITVSRDDSKEAYVFKITSGQENVSSGIFTINHHLATSLP</sequence>
<dbReference type="Pfam" id="PF22818">
    <property type="entry name" value="ApeI-like"/>
    <property type="match status" value="1"/>
</dbReference>
<dbReference type="InterPro" id="IPR029069">
    <property type="entry name" value="HotDog_dom_sf"/>
</dbReference>
<evidence type="ECO:0000313" key="3">
    <source>
        <dbReference type="Proteomes" id="UP000184139"/>
    </source>
</evidence>
<dbReference type="GO" id="GO:0016829">
    <property type="term" value="F:lyase activity"/>
    <property type="evidence" value="ECO:0007669"/>
    <property type="project" value="UniProtKB-KW"/>
</dbReference>
<dbReference type="RefSeq" id="WP_073374340.1">
    <property type="nucleotide sequence ID" value="NZ_FQXS01000005.1"/>
</dbReference>
<protein>
    <submittedName>
        <fullName evidence="2">FabA-like domain-containing protein</fullName>
    </submittedName>
</protein>
<dbReference type="EMBL" id="FQXS01000005">
    <property type="protein sequence ID" value="SHH64304.1"/>
    <property type="molecule type" value="Genomic_DNA"/>
</dbReference>
<dbReference type="InterPro" id="IPR054545">
    <property type="entry name" value="ApeI-like"/>
</dbReference>
<dbReference type="Gene3D" id="3.10.129.10">
    <property type="entry name" value="Hotdog Thioesterase"/>
    <property type="match status" value="1"/>
</dbReference>
<name>A0A1M5UMT4_9BACT</name>
<feature type="domain" description="ApeI dehydratase-like" evidence="1">
    <location>
        <begin position="10"/>
        <end position="107"/>
    </location>
</feature>